<name>A0A8H3UYY9_VENIN</name>
<dbReference type="Pfam" id="PF11913">
    <property type="entry name" value="DUF3431"/>
    <property type="match status" value="1"/>
</dbReference>
<organism evidence="2 3">
    <name type="scientific">Venturia inaequalis</name>
    <name type="common">Apple scab fungus</name>
    <dbReference type="NCBI Taxonomy" id="5025"/>
    <lineage>
        <taxon>Eukaryota</taxon>
        <taxon>Fungi</taxon>
        <taxon>Dikarya</taxon>
        <taxon>Ascomycota</taxon>
        <taxon>Pezizomycotina</taxon>
        <taxon>Dothideomycetes</taxon>
        <taxon>Pleosporomycetidae</taxon>
        <taxon>Venturiales</taxon>
        <taxon>Venturiaceae</taxon>
        <taxon>Venturia</taxon>
    </lineage>
</organism>
<dbReference type="PANTHER" id="PTHR37490:SF3">
    <property type="entry name" value="DUF3431 DOMAIN CONTAINING PROTEIN"/>
    <property type="match status" value="1"/>
</dbReference>
<dbReference type="InterPro" id="IPR021838">
    <property type="entry name" value="DUF3431"/>
</dbReference>
<dbReference type="EMBL" id="WNWR01000427">
    <property type="protein sequence ID" value="KAE9978935.1"/>
    <property type="molecule type" value="Genomic_DNA"/>
</dbReference>
<comment type="caution">
    <text evidence="2">The sequence shown here is derived from an EMBL/GenBank/DDBJ whole genome shotgun (WGS) entry which is preliminary data.</text>
</comment>
<dbReference type="AlphaFoldDB" id="A0A8H3UYY9"/>
<keyword evidence="1" id="KW-0732">Signal</keyword>
<keyword evidence="3" id="KW-1185">Reference proteome</keyword>
<dbReference type="Proteomes" id="UP000490939">
    <property type="component" value="Unassembled WGS sequence"/>
</dbReference>
<gene>
    <name evidence="2" type="ORF">EG327_007196</name>
</gene>
<feature type="chain" id="PRO_5034186691" evidence="1">
    <location>
        <begin position="29"/>
        <end position="371"/>
    </location>
</feature>
<evidence type="ECO:0000313" key="3">
    <source>
        <dbReference type="Proteomes" id="UP000490939"/>
    </source>
</evidence>
<feature type="signal peptide" evidence="1">
    <location>
        <begin position="1"/>
        <end position="28"/>
    </location>
</feature>
<dbReference type="OrthoDB" id="426718at2759"/>
<sequence>MRRSTRKAIRHVLFFLLVLFLVIYLTTPTTPTSSKTFPWTKVQYKTTSTTLPPAQGKCPDLTSASKPALVVASVQADDKAWLIPLSKKYHTCIYTADTPPHPKEEEKTEEYLKTPKNRGNEAMTYLTFLIDNYSNIPHAGVVFVHGSRFAWHNDHPQYDNLALLRDLNIESALGEGRSYHNLRCDWSLSTCPSDVKPQGSLENKVQAALVPYDNRAVSDSLVPKSLARIFGNGVVPDAEMARSDTLKSQCCAQFVVSRAGIHQHSQGEYVALRQWLLDEGPGAATGNDKHAGRVLSYVWHILFVRRETVRDGEGLDLELLNREACPRAEVCYCRVYGRCGLEGCGKGSCRGQYRLPKDLKVPEKWGEGGLK</sequence>
<accession>A0A8H3UYY9</accession>
<protein>
    <submittedName>
        <fullName evidence="2">Uncharacterized protein</fullName>
    </submittedName>
</protein>
<dbReference type="PANTHER" id="PTHR37490">
    <property type="entry name" value="EXPRESSED PROTEIN"/>
    <property type="match status" value="1"/>
</dbReference>
<reference evidence="2 3" key="1">
    <citation type="submission" date="2019-07" db="EMBL/GenBank/DDBJ databases">
        <title>Venturia inaequalis Genome Resource.</title>
        <authorList>
            <person name="Lichtner F.J."/>
        </authorList>
    </citation>
    <scope>NUCLEOTIDE SEQUENCE [LARGE SCALE GENOMIC DNA]</scope>
    <source>
        <strain evidence="2 3">DMI_063113</strain>
    </source>
</reference>
<evidence type="ECO:0000256" key="1">
    <source>
        <dbReference type="SAM" id="SignalP"/>
    </source>
</evidence>
<proteinExistence type="predicted"/>
<evidence type="ECO:0000313" key="2">
    <source>
        <dbReference type="EMBL" id="KAE9978935.1"/>
    </source>
</evidence>